<keyword evidence="2" id="KW-1185">Reference proteome</keyword>
<evidence type="ECO:0000313" key="1">
    <source>
        <dbReference type="EMBL" id="KAK3072093.1"/>
    </source>
</evidence>
<feature type="non-terminal residue" evidence="1">
    <location>
        <position position="197"/>
    </location>
</feature>
<gene>
    <name evidence="1" type="ORF">LTS18_014710</name>
</gene>
<sequence length="197" mass="21641">MEKGEKLLAWFAQQGGYLHPDIKLAHNDQYGLHFTASKPLSISTASADDNNDNLSKSSSGGLPSHLTICTTPLALTLSHRDILASSNPPSICASLVGHLDDAACTYFFLAEQKLLGEKSKWAAYIDALPKEGEMGTPLWWRDEEMGWLKGTNLGGAVEGRRAAWREVWGKGVERLREVEEGKGEGLVVGGFTWYVHW</sequence>
<dbReference type="EMBL" id="JAWDJW010004763">
    <property type="protein sequence ID" value="KAK3072093.1"/>
    <property type="molecule type" value="Genomic_DNA"/>
</dbReference>
<organism evidence="1 2">
    <name type="scientific">Coniosporium uncinatum</name>
    <dbReference type="NCBI Taxonomy" id="93489"/>
    <lineage>
        <taxon>Eukaryota</taxon>
        <taxon>Fungi</taxon>
        <taxon>Dikarya</taxon>
        <taxon>Ascomycota</taxon>
        <taxon>Pezizomycotina</taxon>
        <taxon>Dothideomycetes</taxon>
        <taxon>Dothideomycetes incertae sedis</taxon>
        <taxon>Coniosporium</taxon>
    </lineage>
</organism>
<protein>
    <submittedName>
        <fullName evidence="1">Uncharacterized protein</fullName>
    </submittedName>
</protein>
<proteinExistence type="predicted"/>
<comment type="caution">
    <text evidence="1">The sequence shown here is derived from an EMBL/GenBank/DDBJ whole genome shotgun (WGS) entry which is preliminary data.</text>
</comment>
<reference evidence="1" key="1">
    <citation type="submission" date="2024-09" db="EMBL/GenBank/DDBJ databases">
        <title>Black Yeasts Isolated from many extreme environments.</title>
        <authorList>
            <person name="Coleine C."/>
            <person name="Stajich J.E."/>
            <person name="Selbmann L."/>
        </authorList>
    </citation>
    <scope>NUCLEOTIDE SEQUENCE</scope>
    <source>
        <strain evidence="1">CCFEE 5737</strain>
    </source>
</reference>
<name>A0ACC3DGX3_9PEZI</name>
<evidence type="ECO:0000313" key="2">
    <source>
        <dbReference type="Proteomes" id="UP001186974"/>
    </source>
</evidence>
<dbReference type="Proteomes" id="UP001186974">
    <property type="component" value="Unassembled WGS sequence"/>
</dbReference>
<accession>A0ACC3DGX3</accession>